<comment type="caution">
    <text evidence="1">The sequence shown here is derived from an EMBL/GenBank/DDBJ whole genome shotgun (WGS) entry which is preliminary data.</text>
</comment>
<dbReference type="Proteomes" id="UP000777438">
    <property type="component" value="Unassembled WGS sequence"/>
</dbReference>
<proteinExistence type="predicted"/>
<name>A0A9P8W001_9HYPO</name>
<dbReference type="AlphaFoldDB" id="A0A9P8W001"/>
<evidence type="ECO:0000313" key="1">
    <source>
        <dbReference type="EMBL" id="KAH6883438.1"/>
    </source>
</evidence>
<dbReference type="EMBL" id="JAGPYM010000023">
    <property type="protein sequence ID" value="KAH6883438.1"/>
    <property type="molecule type" value="Genomic_DNA"/>
</dbReference>
<gene>
    <name evidence="1" type="ORF">B0T10DRAFT_580315</name>
</gene>
<accession>A0A9P8W001</accession>
<dbReference type="OrthoDB" id="5946976at2759"/>
<protein>
    <submittedName>
        <fullName evidence="1">Uncharacterized protein</fullName>
    </submittedName>
</protein>
<evidence type="ECO:0000313" key="2">
    <source>
        <dbReference type="Proteomes" id="UP000777438"/>
    </source>
</evidence>
<keyword evidence="2" id="KW-1185">Reference proteome</keyword>
<sequence length="176" mass="19805">MTETTPLFSPTRSKVVCNARGRWDTITKEWNAHRIPNTSLQPLAAYVGKYYNDGIAMSLRVIRTGDDSYPLRFCVNGIEEQVFELYSQLEMHALRTDIPCICSAGNRGSSNLTRWTMANFGRSTLNSAQKKGNPLKTKGFGDHYIVIKMRGPIRIVREGHRAANIANHSRTAEESN</sequence>
<reference evidence="1 2" key="1">
    <citation type="journal article" date="2021" name="Nat. Commun.">
        <title>Genetic determinants of endophytism in the Arabidopsis root mycobiome.</title>
        <authorList>
            <person name="Mesny F."/>
            <person name="Miyauchi S."/>
            <person name="Thiergart T."/>
            <person name="Pickel B."/>
            <person name="Atanasova L."/>
            <person name="Karlsson M."/>
            <person name="Huettel B."/>
            <person name="Barry K.W."/>
            <person name="Haridas S."/>
            <person name="Chen C."/>
            <person name="Bauer D."/>
            <person name="Andreopoulos W."/>
            <person name="Pangilinan J."/>
            <person name="LaButti K."/>
            <person name="Riley R."/>
            <person name="Lipzen A."/>
            <person name="Clum A."/>
            <person name="Drula E."/>
            <person name="Henrissat B."/>
            <person name="Kohler A."/>
            <person name="Grigoriev I.V."/>
            <person name="Martin F.M."/>
            <person name="Hacquard S."/>
        </authorList>
    </citation>
    <scope>NUCLEOTIDE SEQUENCE [LARGE SCALE GENOMIC DNA]</scope>
    <source>
        <strain evidence="1 2">MPI-CAGE-CH-0241</strain>
    </source>
</reference>
<organism evidence="1 2">
    <name type="scientific">Thelonectria olida</name>
    <dbReference type="NCBI Taxonomy" id="1576542"/>
    <lineage>
        <taxon>Eukaryota</taxon>
        <taxon>Fungi</taxon>
        <taxon>Dikarya</taxon>
        <taxon>Ascomycota</taxon>
        <taxon>Pezizomycotina</taxon>
        <taxon>Sordariomycetes</taxon>
        <taxon>Hypocreomycetidae</taxon>
        <taxon>Hypocreales</taxon>
        <taxon>Nectriaceae</taxon>
        <taxon>Thelonectria</taxon>
    </lineage>
</organism>